<accession>A0AAV3ZPI2</accession>
<dbReference type="EMBL" id="BLXT01002670">
    <property type="protein sequence ID" value="GFN96382.1"/>
    <property type="molecule type" value="Genomic_DNA"/>
</dbReference>
<comment type="caution">
    <text evidence="1">The sequence shown here is derived from an EMBL/GenBank/DDBJ whole genome shotgun (WGS) entry which is preliminary data.</text>
</comment>
<feature type="non-terminal residue" evidence="1">
    <location>
        <position position="1"/>
    </location>
</feature>
<gene>
    <name evidence="1" type="ORF">PoB_002288800</name>
</gene>
<dbReference type="Proteomes" id="UP000735302">
    <property type="component" value="Unassembled WGS sequence"/>
</dbReference>
<proteinExistence type="predicted"/>
<protein>
    <submittedName>
        <fullName evidence="1">Uncharacterized protein</fullName>
    </submittedName>
</protein>
<reference evidence="1 2" key="1">
    <citation type="journal article" date="2021" name="Elife">
        <title>Chloroplast acquisition without the gene transfer in kleptoplastic sea slugs, Plakobranchus ocellatus.</title>
        <authorList>
            <person name="Maeda T."/>
            <person name="Takahashi S."/>
            <person name="Yoshida T."/>
            <person name="Shimamura S."/>
            <person name="Takaki Y."/>
            <person name="Nagai Y."/>
            <person name="Toyoda A."/>
            <person name="Suzuki Y."/>
            <person name="Arimoto A."/>
            <person name="Ishii H."/>
            <person name="Satoh N."/>
            <person name="Nishiyama T."/>
            <person name="Hasebe M."/>
            <person name="Maruyama T."/>
            <person name="Minagawa J."/>
            <person name="Obokata J."/>
            <person name="Shigenobu S."/>
        </authorList>
    </citation>
    <scope>NUCLEOTIDE SEQUENCE [LARGE SCALE GENOMIC DNA]</scope>
</reference>
<evidence type="ECO:0000313" key="1">
    <source>
        <dbReference type="EMBL" id="GFN96382.1"/>
    </source>
</evidence>
<dbReference type="AlphaFoldDB" id="A0AAV3ZPI2"/>
<name>A0AAV3ZPI2_9GAST</name>
<organism evidence="1 2">
    <name type="scientific">Plakobranchus ocellatus</name>
    <dbReference type="NCBI Taxonomy" id="259542"/>
    <lineage>
        <taxon>Eukaryota</taxon>
        <taxon>Metazoa</taxon>
        <taxon>Spiralia</taxon>
        <taxon>Lophotrochozoa</taxon>
        <taxon>Mollusca</taxon>
        <taxon>Gastropoda</taxon>
        <taxon>Heterobranchia</taxon>
        <taxon>Euthyneura</taxon>
        <taxon>Panpulmonata</taxon>
        <taxon>Sacoglossa</taxon>
        <taxon>Placobranchoidea</taxon>
        <taxon>Plakobranchidae</taxon>
        <taxon>Plakobranchus</taxon>
    </lineage>
</organism>
<keyword evidence="2" id="KW-1185">Reference proteome</keyword>
<sequence length="90" mass="10072">TTQKTTRKYRTVAAVNKQNLAVGYDWPERGIDLIDLGGRVTRQIYEHITPLHMDITEDRHLVFSAENGTIARVQVDSGTLVFQTSGLSSL</sequence>
<evidence type="ECO:0000313" key="2">
    <source>
        <dbReference type="Proteomes" id="UP000735302"/>
    </source>
</evidence>